<dbReference type="PANTHER" id="PTHR10362">
    <property type="entry name" value="HISTIDINE AMMONIA-LYASE"/>
    <property type="match status" value="1"/>
</dbReference>
<keyword evidence="1 2" id="KW-0456">Lyase</keyword>
<dbReference type="Pfam" id="PF00221">
    <property type="entry name" value="Lyase_aromatic"/>
    <property type="match status" value="1"/>
</dbReference>
<evidence type="ECO:0000256" key="1">
    <source>
        <dbReference type="ARBA" id="ARBA00023239"/>
    </source>
</evidence>
<evidence type="ECO:0000313" key="3">
    <source>
        <dbReference type="Proteomes" id="UP001239397"/>
    </source>
</evidence>
<organism evidence="2 3">
    <name type="scientific">Amycolatopsis mongoliensis</name>
    <dbReference type="NCBI Taxonomy" id="715475"/>
    <lineage>
        <taxon>Bacteria</taxon>
        <taxon>Bacillati</taxon>
        <taxon>Actinomycetota</taxon>
        <taxon>Actinomycetes</taxon>
        <taxon>Pseudonocardiales</taxon>
        <taxon>Pseudonocardiaceae</taxon>
        <taxon>Amycolatopsis</taxon>
    </lineage>
</organism>
<dbReference type="KEGG" id="amog:QRX60_09100"/>
<dbReference type="SUPFAM" id="SSF48557">
    <property type="entry name" value="L-aspartase-like"/>
    <property type="match status" value="1"/>
</dbReference>
<dbReference type="Gene3D" id="1.20.200.10">
    <property type="entry name" value="Fumarase/aspartase (Central domain)"/>
    <property type="match status" value="1"/>
</dbReference>
<dbReference type="InterPro" id="IPR024083">
    <property type="entry name" value="Fumarase/histidase_N"/>
</dbReference>
<proteinExistence type="predicted"/>
<dbReference type="AlphaFoldDB" id="A0A9Y2NN20"/>
<name>A0A9Y2NN20_9PSEU</name>
<dbReference type="Proteomes" id="UP001239397">
    <property type="component" value="Chromosome"/>
</dbReference>
<dbReference type="EMBL" id="CP127295">
    <property type="protein sequence ID" value="WIY03990.1"/>
    <property type="molecule type" value="Genomic_DNA"/>
</dbReference>
<dbReference type="InterPro" id="IPR008948">
    <property type="entry name" value="L-Aspartase-like"/>
</dbReference>
<dbReference type="InterPro" id="IPR001106">
    <property type="entry name" value="Aromatic_Lyase"/>
</dbReference>
<evidence type="ECO:0000313" key="2">
    <source>
        <dbReference type="EMBL" id="WIY03990.1"/>
    </source>
</evidence>
<accession>A0A9Y2NN20</accession>
<reference evidence="2 3" key="1">
    <citation type="submission" date="2023-06" db="EMBL/GenBank/DDBJ databases">
        <authorList>
            <person name="Oyuntsetseg B."/>
            <person name="Kim S.B."/>
        </authorList>
    </citation>
    <scope>NUCLEOTIDE SEQUENCE [LARGE SCALE GENOMIC DNA]</scope>
    <source>
        <strain evidence="2 3">4-36</strain>
    </source>
</reference>
<protein>
    <submittedName>
        <fullName evidence="2">Aromatic amino acid lyase</fullName>
    </submittedName>
</protein>
<gene>
    <name evidence="2" type="ORF">QRX60_09100</name>
</gene>
<dbReference type="GO" id="GO:0016841">
    <property type="term" value="F:ammonia-lyase activity"/>
    <property type="evidence" value="ECO:0007669"/>
    <property type="project" value="UniProtKB-ARBA"/>
</dbReference>
<keyword evidence="3" id="KW-1185">Reference proteome</keyword>
<dbReference type="Gene3D" id="1.10.275.10">
    <property type="entry name" value="Fumarase/aspartase (N-terminal domain)"/>
    <property type="match status" value="1"/>
</dbReference>
<dbReference type="RefSeq" id="WP_286000333.1">
    <property type="nucleotide sequence ID" value="NZ_CP127295.1"/>
</dbReference>
<sequence>MIVTGSDFTDGERWELAEPLVETLRQRRKALLTALESREKPVYGVTTGMGRLAGVALDARQQAEHQRTLLIGRAVGGPPWLPPEDVRALLVARLRDFLQPWSGVSAELVQFLVDRLNDGFTPAVPRGGLGSSGEIIPLSHAFQTFLGIGTVLEDGVETPAVEALARRGAEPYVLGPKEGASLLQGSPLAVMHAQRGWAEARQLIQLQTLTEAMAIDVLGAPREVFSPVTAGGDDHLRRLLQALTGMVGAGPVRPGVVQAPLSVRVAPRALAHASRVNTDLHETVARWQTMPGDSPSFVEGELIPGTAYHAVDLGLRMDAVTAALVHLGELSVQRMHRLLDERFSGLPAQLTSDPGPRAGLVPLHKRAVGELHALRRLASPATLGSIDTSAGQEDVQAFAWAAGEQLRAAAAHLFAITACELITGSQARYLASDGVASLAAAYEWVRSVVPPVEEDRPLGPEVERLIAACREGGLTGAPAST</sequence>